<dbReference type="InterPro" id="IPR050326">
    <property type="entry name" value="NAD_dep_DNA_ligaseB"/>
</dbReference>
<dbReference type="GO" id="GO:0003910">
    <property type="term" value="F:DNA ligase (ATP) activity"/>
    <property type="evidence" value="ECO:0007669"/>
    <property type="project" value="InterPro"/>
</dbReference>
<gene>
    <name evidence="10" type="ORF">ETP1_028</name>
</gene>
<evidence type="ECO:0000259" key="9">
    <source>
        <dbReference type="Pfam" id="PF14743"/>
    </source>
</evidence>
<dbReference type="SUPFAM" id="SSF56091">
    <property type="entry name" value="DNA ligase/mRNA capping enzyme, catalytic domain"/>
    <property type="match status" value="1"/>
</dbReference>
<evidence type="ECO:0000313" key="10">
    <source>
        <dbReference type="EMBL" id="QBP07029.1"/>
    </source>
</evidence>
<proteinExistence type="inferred from homology"/>
<feature type="domain" description="DNA ligase OB-like" evidence="9">
    <location>
        <begin position="219"/>
        <end position="281"/>
    </location>
</feature>
<dbReference type="InterPro" id="IPR012340">
    <property type="entry name" value="NA-bd_OB-fold"/>
</dbReference>
<comment type="cofactor">
    <cofactor evidence="1">
        <name>a divalent metal cation</name>
        <dbReference type="ChEBI" id="CHEBI:60240"/>
    </cofactor>
</comment>
<evidence type="ECO:0000256" key="6">
    <source>
        <dbReference type="ARBA" id="ARBA00022763"/>
    </source>
</evidence>
<evidence type="ECO:0000256" key="2">
    <source>
        <dbReference type="ARBA" id="ARBA00007572"/>
    </source>
</evidence>
<dbReference type="CDD" id="cd08041">
    <property type="entry name" value="OBF_kDNA_ligase_like"/>
    <property type="match status" value="1"/>
</dbReference>
<evidence type="ECO:0000256" key="7">
    <source>
        <dbReference type="ARBA" id="ARBA00023204"/>
    </source>
</evidence>
<dbReference type="Gene3D" id="2.40.50.140">
    <property type="entry name" value="Nucleic acid-binding proteins"/>
    <property type="match status" value="1"/>
</dbReference>
<dbReference type="PANTHER" id="PTHR47810:SF1">
    <property type="entry name" value="DNA LIGASE B"/>
    <property type="match status" value="1"/>
</dbReference>
<organism evidence="10 11">
    <name type="scientific">Edwardsiella phage ETP-1</name>
    <dbReference type="NCBI Taxonomy" id="2544920"/>
    <lineage>
        <taxon>Viruses</taxon>
        <taxon>Duplodnaviria</taxon>
        <taxon>Heunggongvirae</taxon>
        <taxon>Uroviricota</taxon>
        <taxon>Caudoviricetes</taxon>
        <taxon>Kafunavirus</taxon>
        <taxon>Kafunavirus KF1</taxon>
    </lineage>
</organism>
<dbReference type="Gene3D" id="3.30.1490.70">
    <property type="match status" value="1"/>
</dbReference>
<dbReference type="Proteomes" id="UP000501729">
    <property type="component" value="Segment"/>
</dbReference>
<dbReference type="GO" id="GO:0006260">
    <property type="term" value="P:DNA replication"/>
    <property type="evidence" value="ECO:0007669"/>
    <property type="project" value="UniProtKB-KW"/>
</dbReference>
<feature type="domain" description="ATP-dependent DNA ligase family profile" evidence="8">
    <location>
        <begin position="21"/>
        <end position="174"/>
    </location>
</feature>
<accession>A0A6G5P4K8</accession>
<dbReference type="Pfam" id="PF14743">
    <property type="entry name" value="DNA_ligase_OB_2"/>
    <property type="match status" value="1"/>
</dbReference>
<dbReference type="PANTHER" id="PTHR47810">
    <property type="entry name" value="DNA LIGASE"/>
    <property type="match status" value="1"/>
</dbReference>
<dbReference type="InterPro" id="IPR029319">
    <property type="entry name" value="DNA_ligase_OB"/>
</dbReference>
<evidence type="ECO:0000256" key="5">
    <source>
        <dbReference type="ARBA" id="ARBA00022705"/>
    </source>
</evidence>
<evidence type="ECO:0000256" key="4">
    <source>
        <dbReference type="ARBA" id="ARBA00022598"/>
    </source>
</evidence>
<name>A0A6G5P4K8_9CAUD</name>
<evidence type="ECO:0000256" key="1">
    <source>
        <dbReference type="ARBA" id="ARBA00001968"/>
    </source>
</evidence>
<protein>
    <recommendedName>
        <fullName evidence="3">DNA ligase</fullName>
    </recommendedName>
</protein>
<dbReference type="InterPro" id="IPR012310">
    <property type="entry name" value="DNA_ligase_ATP-dep_cent"/>
</dbReference>
<evidence type="ECO:0000256" key="3">
    <source>
        <dbReference type="ARBA" id="ARBA00013308"/>
    </source>
</evidence>
<dbReference type="SUPFAM" id="SSF50249">
    <property type="entry name" value="Nucleic acid-binding proteins"/>
    <property type="match status" value="1"/>
</dbReference>
<dbReference type="GO" id="GO:0006310">
    <property type="term" value="P:DNA recombination"/>
    <property type="evidence" value="ECO:0007669"/>
    <property type="project" value="InterPro"/>
</dbReference>
<evidence type="ECO:0000313" key="11">
    <source>
        <dbReference type="Proteomes" id="UP000501729"/>
    </source>
</evidence>
<dbReference type="GO" id="GO:0006281">
    <property type="term" value="P:DNA repair"/>
    <property type="evidence" value="ECO:0007669"/>
    <property type="project" value="UniProtKB-KW"/>
</dbReference>
<dbReference type="Pfam" id="PF01068">
    <property type="entry name" value="DNA_ligase_A_M"/>
    <property type="match status" value="1"/>
</dbReference>
<evidence type="ECO:0000259" key="8">
    <source>
        <dbReference type="Pfam" id="PF01068"/>
    </source>
</evidence>
<keyword evidence="5" id="KW-0235">DNA replication</keyword>
<dbReference type="Gene3D" id="3.30.470.30">
    <property type="entry name" value="DNA ligase/mRNA capping enzyme"/>
    <property type="match status" value="1"/>
</dbReference>
<comment type="similarity">
    <text evidence="2">Belongs to the ATP-dependent DNA ligase family.</text>
</comment>
<keyword evidence="4 10" id="KW-0436">Ligase</keyword>
<keyword evidence="6" id="KW-0227">DNA damage</keyword>
<keyword evidence="7" id="KW-0234">DNA repair</keyword>
<sequence>MNKVMLSCNTIPNVHTDIAYPVLASGKIDGIRMCVQEGQAVSRSLKPMANHMLRTKHSTKLLDGLDGELTVANSDWNSFNVNSSAIMTQGTNPSVLYHVFDDMLNPAQASTRKSQTHDRVKQLQDAGWEHLRFCEQHLAHNAMELLELYDSYRARGYEGLIVMKPSGHYKNGRSTLLQQLSLKLKPQADAEAVVVGFEELMHNLDAGNSKCAEHLVPGNKLGALIVEFNGQTFNIGTGFDDYMRNEVWINKHKYIGQLVTFKYMELYPSGVPRGPVFKGFRSKLDV</sequence>
<reference evidence="10 11" key="1">
    <citation type="submission" date="2019-02" db="EMBL/GenBank/DDBJ databases">
        <title>Genome sequence of multidrug-resistant Edwardsiella tarda isolate infecting lytic phage ETP-1.</title>
        <authorList>
            <person name="Nikapitiya C."/>
            <person name="Senevirathne A."/>
            <person name="De Zoysa M."/>
            <person name="Lee J."/>
        </authorList>
    </citation>
    <scope>NUCLEOTIDE SEQUENCE [LARGE SCALE GENOMIC DNA]</scope>
</reference>
<dbReference type="GO" id="GO:0005524">
    <property type="term" value="F:ATP binding"/>
    <property type="evidence" value="ECO:0007669"/>
    <property type="project" value="InterPro"/>
</dbReference>
<dbReference type="EMBL" id="MK574011">
    <property type="protein sequence ID" value="QBP07029.1"/>
    <property type="molecule type" value="Genomic_DNA"/>
</dbReference>